<keyword evidence="2" id="KW-1185">Reference proteome</keyword>
<organism evidence="1 2">
    <name type="scientific">Amborella trichopoda</name>
    <dbReference type="NCBI Taxonomy" id="13333"/>
    <lineage>
        <taxon>Eukaryota</taxon>
        <taxon>Viridiplantae</taxon>
        <taxon>Streptophyta</taxon>
        <taxon>Embryophyta</taxon>
        <taxon>Tracheophyta</taxon>
        <taxon>Spermatophyta</taxon>
        <taxon>Magnoliopsida</taxon>
        <taxon>Amborellales</taxon>
        <taxon>Amborellaceae</taxon>
        <taxon>Amborella</taxon>
    </lineage>
</organism>
<proteinExistence type="predicted"/>
<dbReference type="EMBL" id="KI392591">
    <property type="protein sequence ID" value="ERN13188.1"/>
    <property type="molecule type" value="Genomic_DNA"/>
</dbReference>
<dbReference type="HOGENOM" id="CLU_2298847_0_0_1"/>
<gene>
    <name evidence="1" type="ORF">AMTR_s00040p00215320</name>
</gene>
<evidence type="ECO:0000313" key="2">
    <source>
        <dbReference type="Proteomes" id="UP000017836"/>
    </source>
</evidence>
<protein>
    <submittedName>
        <fullName evidence="1">Uncharacterized protein</fullName>
    </submittedName>
</protein>
<dbReference type="Gramene" id="ERN13188">
    <property type="protein sequence ID" value="ERN13188"/>
    <property type="gene ID" value="AMTR_s00040p00215320"/>
</dbReference>
<name>W1PY49_AMBTC</name>
<reference evidence="2" key="1">
    <citation type="journal article" date="2013" name="Science">
        <title>The Amborella genome and the evolution of flowering plants.</title>
        <authorList>
            <consortium name="Amborella Genome Project"/>
        </authorList>
    </citation>
    <scope>NUCLEOTIDE SEQUENCE [LARGE SCALE GENOMIC DNA]</scope>
</reference>
<accession>W1PY49</accession>
<sequence length="101" mass="11621">MDFLACLGLKDLLIVGSLYRRTFHHAIVSRHGPSCFRICDFTCIEDKVTVMACYYIASIKIKRPLSRSIWSEISNIEDGIIWYELSIVSFAKRLGSREECL</sequence>
<dbReference type="AlphaFoldDB" id="W1PY49"/>
<dbReference type="Proteomes" id="UP000017836">
    <property type="component" value="Unassembled WGS sequence"/>
</dbReference>
<feature type="non-terminal residue" evidence="1">
    <location>
        <position position="101"/>
    </location>
</feature>
<evidence type="ECO:0000313" key="1">
    <source>
        <dbReference type="EMBL" id="ERN13188.1"/>
    </source>
</evidence>